<dbReference type="RefSeq" id="WP_123891730.1">
    <property type="nucleotide sequence ID" value="NZ_FMAR01000004.1"/>
</dbReference>
<dbReference type="AlphaFoldDB" id="A0A1C4C8W5"/>
<accession>A0A1C4C8W5</accession>
<reference evidence="1 2" key="1">
    <citation type="submission" date="2016-08" db="EMBL/GenBank/DDBJ databases">
        <authorList>
            <person name="Seilhamer J.J."/>
        </authorList>
    </citation>
    <scope>NUCLEOTIDE SEQUENCE [LARGE SCALE GENOMIC DNA]</scope>
    <source>
        <strain evidence="1 2">A37T2</strain>
    </source>
</reference>
<protein>
    <submittedName>
        <fullName evidence="1">Uncharacterized protein</fullName>
    </submittedName>
</protein>
<dbReference type="Proteomes" id="UP000242818">
    <property type="component" value="Unassembled WGS sequence"/>
</dbReference>
<organism evidence="1 2">
    <name type="scientific">Chitinophaga costaii</name>
    <dbReference type="NCBI Taxonomy" id="1335309"/>
    <lineage>
        <taxon>Bacteria</taxon>
        <taxon>Pseudomonadati</taxon>
        <taxon>Bacteroidota</taxon>
        <taxon>Chitinophagia</taxon>
        <taxon>Chitinophagales</taxon>
        <taxon>Chitinophagaceae</taxon>
        <taxon>Chitinophaga</taxon>
    </lineage>
</organism>
<sequence length="67" mass="7606">MRANLLFVIGCITCWCMNAGCAPKVYHAPAMGAETKFDKGLPKEKHPPHLFNKRERKEMARMGYPVN</sequence>
<dbReference type="EMBL" id="FMAR01000004">
    <property type="protein sequence ID" value="SCC15535.1"/>
    <property type="molecule type" value="Genomic_DNA"/>
</dbReference>
<name>A0A1C4C8W5_9BACT</name>
<evidence type="ECO:0000313" key="1">
    <source>
        <dbReference type="EMBL" id="SCC15535.1"/>
    </source>
</evidence>
<keyword evidence="2" id="KW-1185">Reference proteome</keyword>
<gene>
    <name evidence="1" type="ORF">GA0116948_10411</name>
</gene>
<dbReference type="OrthoDB" id="671751at2"/>
<proteinExistence type="predicted"/>
<evidence type="ECO:0000313" key="2">
    <source>
        <dbReference type="Proteomes" id="UP000242818"/>
    </source>
</evidence>
<dbReference type="STRING" id="1335309.GA0116948_10411"/>